<sequence>MDISRSEVLAMGIVFPIMDILAVGLRLHAKRVRSTSYGIDDWLIVASLIIACGCASLLITGVATAGFGMRSPGTTSLSGYEESDPVLLATKRLAVCMNWMQLWTLGLSKLSVLSFYRSIFVTRTFRLLSWIMIFIVVAWVLGGFFAVAFQCGPRIELLWSSAKSTKAHCKSGKDVAFGFSIPDVIIDLLILCMPIYWTLSLQMSKKKRAAVLAVFLFGALTVIASIVRLAFYIKLYPTIKLFPNQLGVQTTIVYWSMFEIGLSIIAACLPTFWPLFTRHYPERLGYSLRNLMTSIRSRSSGGSRYSQRHAHLESSSETTFPPKVEGSDGYGVEVNAVPRARRPSIDNDGGIFVTTGLTRQESVPNIPKSMV</sequence>
<comment type="similarity">
    <text evidence="5">Belongs to the SAT4 family.</text>
</comment>
<evidence type="ECO:0000256" key="5">
    <source>
        <dbReference type="ARBA" id="ARBA00038359"/>
    </source>
</evidence>
<comment type="subcellular location">
    <subcellularLocation>
        <location evidence="1">Membrane</location>
        <topology evidence="1">Multi-pass membrane protein</topology>
    </subcellularLocation>
</comment>
<dbReference type="AlphaFoldDB" id="A0A6A6GTN8"/>
<keyword evidence="2 7" id="KW-0812">Transmembrane</keyword>
<evidence type="ECO:0000259" key="8">
    <source>
        <dbReference type="Pfam" id="PF20684"/>
    </source>
</evidence>
<feature type="transmembrane region" description="Helical" evidence="7">
    <location>
        <begin position="41"/>
        <end position="66"/>
    </location>
</feature>
<dbReference type="PANTHER" id="PTHR33048:SF157">
    <property type="entry name" value="INTEGRAL MEMBRANE PROTEIN"/>
    <property type="match status" value="1"/>
</dbReference>
<evidence type="ECO:0000313" key="10">
    <source>
        <dbReference type="Proteomes" id="UP000800092"/>
    </source>
</evidence>
<evidence type="ECO:0000256" key="2">
    <source>
        <dbReference type="ARBA" id="ARBA00022692"/>
    </source>
</evidence>
<name>A0A6A6GTN8_VIRVR</name>
<keyword evidence="10" id="KW-1185">Reference proteome</keyword>
<dbReference type="InterPro" id="IPR049326">
    <property type="entry name" value="Rhodopsin_dom_fungi"/>
</dbReference>
<dbReference type="OrthoDB" id="5393606at2759"/>
<feature type="domain" description="Rhodopsin" evidence="8">
    <location>
        <begin position="25"/>
        <end position="278"/>
    </location>
</feature>
<evidence type="ECO:0000256" key="3">
    <source>
        <dbReference type="ARBA" id="ARBA00022989"/>
    </source>
</evidence>
<reference evidence="9" key="1">
    <citation type="journal article" date="2020" name="Stud. Mycol.">
        <title>101 Dothideomycetes genomes: a test case for predicting lifestyles and emergence of pathogens.</title>
        <authorList>
            <person name="Haridas S."/>
            <person name="Albert R."/>
            <person name="Binder M."/>
            <person name="Bloem J."/>
            <person name="Labutti K."/>
            <person name="Salamov A."/>
            <person name="Andreopoulos B."/>
            <person name="Baker S."/>
            <person name="Barry K."/>
            <person name="Bills G."/>
            <person name="Bluhm B."/>
            <person name="Cannon C."/>
            <person name="Castanera R."/>
            <person name="Culley D."/>
            <person name="Daum C."/>
            <person name="Ezra D."/>
            <person name="Gonzalez J."/>
            <person name="Henrissat B."/>
            <person name="Kuo A."/>
            <person name="Liang C."/>
            <person name="Lipzen A."/>
            <person name="Lutzoni F."/>
            <person name="Magnuson J."/>
            <person name="Mondo S."/>
            <person name="Nolan M."/>
            <person name="Ohm R."/>
            <person name="Pangilinan J."/>
            <person name="Park H.-J."/>
            <person name="Ramirez L."/>
            <person name="Alfaro M."/>
            <person name="Sun H."/>
            <person name="Tritt A."/>
            <person name="Yoshinaga Y."/>
            <person name="Zwiers L.-H."/>
            <person name="Turgeon B."/>
            <person name="Goodwin S."/>
            <person name="Spatafora J."/>
            <person name="Crous P."/>
            <person name="Grigoriev I."/>
        </authorList>
    </citation>
    <scope>NUCLEOTIDE SEQUENCE</scope>
    <source>
        <strain evidence="9">Tuck. ex Michener</strain>
    </source>
</reference>
<feature type="transmembrane region" description="Helical" evidence="7">
    <location>
        <begin position="209"/>
        <end position="233"/>
    </location>
</feature>
<evidence type="ECO:0000256" key="1">
    <source>
        <dbReference type="ARBA" id="ARBA00004141"/>
    </source>
</evidence>
<protein>
    <recommendedName>
        <fullName evidence="8">Rhodopsin domain-containing protein</fullName>
    </recommendedName>
</protein>
<dbReference type="Pfam" id="PF20684">
    <property type="entry name" value="Fung_rhodopsin"/>
    <property type="match status" value="1"/>
</dbReference>
<dbReference type="Proteomes" id="UP000800092">
    <property type="component" value="Unassembled WGS sequence"/>
</dbReference>
<feature type="transmembrane region" description="Helical" evidence="7">
    <location>
        <begin position="127"/>
        <end position="149"/>
    </location>
</feature>
<proteinExistence type="inferred from homology"/>
<dbReference type="GO" id="GO:0016020">
    <property type="term" value="C:membrane"/>
    <property type="evidence" value="ECO:0007669"/>
    <property type="project" value="UniProtKB-SubCell"/>
</dbReference>
<dbReference type="EMBL" id="ML991900">
    <property type="protein sequence ID" value="KAF2228673.1"/>
    <property type="molecule type" value="Genomic_DNA"/>
</dbReference>
<evidence type="ECO:0000313" key="9">
    <source>
        <dbReference type="EMBL" id="KAF2228673.1"/>
    </source>
</evidence>
<keyword evidence="3 7" id="KW-1133">Transmembrane helix</keyword>
<feature type="region of interest" description="Disordered" evidence="6">
    <location>
        <begin position="299"/>
        <end position="324"/>
    </location>
</feature>
<feature type="transmembrane region" description="Helical" evidence="7">
    <location>
        <begin position="253"/>
        <end position="276"/>
    </location>
</feature>
<keyword evidence="4 7" id="KW-0472">Membrane</keyword>
<gene>
    <name evidence="9" type="ORF">EV356DRAFT_495111</name>
</gene>
<evidence type="ECO:0000256" key="7">
    <source>
        <dbReference type="SAM" id="Phobius"/>
    </source>
</evidence>
<evidence type="ECO:0000256" key="6">
    <source>
        <dbReference type="SAM" id="MobiDB-lite"/>
    </source>
</evidence>
<organism evidence="9 10">
    <name type="scientific">Viridothelium virens</name>
    <name type="common">Speckled blister lichen</name>
    <name type="synonym">Trypethelium virens</name>
    <dbReference type="NCBI Taxonomy" id="1048519"/>
    <lineage>
        <taxon>Eukaryota</taxon>
        <taxon>Fungi</taxon>
        <taxon>Dikarya</taxon>
        <taxon>Ascomycota</taxon>
        <taxon>Pezizomycotina</taxon>
        <taxon>Dothideomycetes</taxon>
        <taxon>Dothideomycetes incertae sedis</taxon>
        <taxon>Trypetheliales</taxon>
        <taxon>Trypetheliaceae</taxon>
        <taxon>Viridothelium</taxon>
    </lineage>
</organism>
<evidence type="ECO:0000256" key="4">
    <source>
        <dbReference type="ARBA" id="ARBA00023136"/>
    </source>
</evidence>
<feature type="transmembrane region" description="Helical" evidence="7">
    <location>
        <begin position="6"/>
        <end position="29"/>
    </location>
</feature>
<dbReference type="PANTHER" id="PTHR33048">
    <property type="entry name" value="PTH11-LIKE INTEGRAL MEMBRANE PROTEIN (AFU_ORTHOLOGUE AFUA_5G11245)"/>
    <property type="match status" value="1"/>
</dbReference>
<dbReference type="InterPro" id="IPR052337">
    <property type="entry name" value="SAT4-like"/>
</dbReference>
<accession>A0A6A6GTN8</accession>
<feature type="transmembrane region" description="Helical" evidence="7">
    <location>
        <begin position="175"/>
        <end position="197"/>
    </location>
</feature>